<reference evidence="4 5" key="1">
    <citation type="submission" date="2018-11" db="EMBL/GenBank/DDBJ databases">
        <authorList>
            <person name="Li F."/>
        </authorList>
    </citation>
    <scope>NUCLEOTIDE SEQUENCE [LARGE SCALE GENOMIC DNA]</scope>
    <source>
        <strain evidence="4 5">Gsoil 818</strain>
    </source>
</reference>
<evidence type="ECO:0000313" key="4">
    <source>
        <dbReference type="EMBL" id="RNM12741.1"/>
    </source>
</evidence>
<name>A0A3N0GJZ9_9ACTN</name>
<dbReference type="AlphaFoldDB" id="A0A3N0GJZ9"/>
<accession>A0A3N0GJZ9</accession>
<comment type="similarity">
    <text evidence="1 3">Belongs to the short-chain dehydrogenases/reductases (SDR) family.</text>
</comment>
<dbReference type="InterPro" id="IPR020904">
    <property type="entry name" value="Sc_DH/Rdtase_CS"/>
</dbReference>
<dbReference type="PRINTS" id="PR00080">
    <property type="entry name" value="SDRFAMILY"/>
</dbReference>
<sequence>MVSRKKVVWITGASSGIGEGLAKEYSRRGAFVVLSARREHELERVRTELADPDSALCVPYDVTDFDGADTVTARVLAAVGHVDVLVNNAGIDYKDRVAQTPLSIYRRVTDINYHGNIVLTLALLPSLTDGDQVVVVSSVNGLLSDQCSSAYSAAKRALHGFYDALRAEQPGLRVSVVVPGYVRTPITVNSINGSGRTFGDLSEASLKGMPVEAFASRTVRALDRGRSLVVIASARERIAIWLHSVCPRGFYRIAAATAPEYENLNR</sequence>
<dbReference type="EMBL" id="RJSF01000044">
    <property type="protein sequence ID" value="RNM12741.1"/>
    <property type="molecule type" value="Genomic_DNA"/>
</dbReference>
<keyword evidence="5" id="KW-1185">Reference proteome</keyword>
<comment type="caution">
    <text evidence="4">The sequence shown here is derived from an EMBL/GenBank/DDBJ whole genome shotgun (WGS) entry which is preliminary data.</text>
</comment>
<proteinExistence type="inferred from homology"/>
<evidence type="ECO:0000313" key="5">
    <source>
        <dbReference type="Proteomes" id="UP000279994"/>
    </source>
</evidence>
<evidence type="ECO:0000256" key="1">
    <source>
        <dbReference type="ARBA" id="ARBA00006484"/>
    </source>
</evidence>
<dbReference type="PANTHER" id="PTHR44196">
    <property type="entry name" value="DEHYDROGENASE/REDUCTASE SDR FAMILY MEMBER 7B"/>
    <property type="match status" value="1"/>
</dbReference>
<dbReference type="PRINTS" id="PR00081">
    <property type="entry name" value="GDHRDH"/>
</dbReference>
<evidence type="ECO:0000256" key="3">
    <source>
        <dbReference type="RuleBase" id="RU000363"/>
    </source>
</evidence>
<dbReference type="GO" id="GO:0016491">
    <property type="term" value="F:oxidoreductase activity"/>
    <property type="evidence" value="ECO:0007669"/>
    <property type="project" value="UniProtKB-KW"/>
</dbReference>
<dbReference type="RefSeq" id="WP_123224504.1">
    <property type="nucleotide sequence ID" value="NZ_RJSF01000044.1"/>
</dbReference>
<dbReference type="Gene3D" id="3.40.50.720">
    <property type="entry name" value="NAD(P)-binding Rossmann-like Domain"/>
    <property type="match status" value="1"/>
</dbReference>
<dbReference type="Pfam" id="PF00106">
    <property type="entry name" value="adh_short"/>
    <property type="match status" value="1"/>
</dbReference>
<evidence type="ECO:0000256" key="2">
    <source>
        <dbReference type="ARBA" id="ARBA00023002"/>
    </source>
</evidence>
<keyword evidence="2" id="KW-0560">Oxidoreductase</keyword>
<dbReference type="PANTHER" id="PTHR44196:SF1">
    <property type="entry name" value="DEHYDROGENASE_REDUCTASE SDR FAMILY MEMBER 7B"/>
    <property type="match status" value="1"/>
</dbReference>
<organism evidence="4 5">
    <name type="scientific">Nocardioides pocheonensis</name>
    <dbReference type="NCBI Taxonomy" id="661485"/>
    <lineage>
        <taxon>Bacteria</taxon>
        <taxon>Bacillati</taxon>
        <taxon>Actinomycetota</taxon>
        <taxon>Actinomycetes</taxon>
        <taxon>Propionibacteriales</taxon>
        <taxon>Nocardioidaceae</taxon>
        <taxon>Nocardioides</taxon>
    </lineage>
</organism>
<dbReference type="PROSITE" id="PS00061">
    <property type="entry name" value="ADH_SHORT"/>
    <property type="match status" value="1"/>
</dbReference>
<dbReference type="SUPFAM" id="SSF51735">
    <property type="entry name" value="NAD(P)-binding Rossmann-fold domains"/>
    <property type="match status" value="1"/>
</dbReference>
<dbReference type="Proteomes" id="UP000279994">
    <property type="component" value="Unassembled WGS sequence"/>
</dbReference>
<dbReference type="OrthoDB" id="9781117at2"/>
<dbReference type="InterPro" id="IPR036291">
    <property type="entry name" value="NAD(P)-bd_dom_sf"/>
</dbReference>
<dbReference type="GO" id="GO:0016020">
    <property type="term" value="C:membrane"/>
    <property type="evidence" value="ECO:0007669"/>
    <property type="project" value="TreeGrafter"/>
</dbReference>
<gene>
    <name evidence="4" type="ORF">EFL26_19350</name>
</gene>
<protein>
    <submittedName>
        <fullName evidence="4">SDR family NAD(P)-dependent oxidoreductase</fullName>
    </submittedName>
</protein>
<dbReference type="InterPro" id="IPR002347">
    <property type="entry name" value="SDR_fam"/>
</dbReference>